<evidence type="ECO:0000256" key="6">
    <source>
        <dbReference type="ARBA" id="ARBA00023306"/>
    </source>
</evidence>
<name>A0ABN2WPV6_9ACTN</name>
<evidence type="ECO:0000313" key="7">
    <source>
        <dbReference type="EMBL" id="GAA2096732.1"/>
    </source>
</evidence>
<dbReference type="Proteomes" id="UP001500897">
    <property type="component" value="Unassembled WGS sequence"/>
</dbReference>
<gene>
    <name evidence="7" type="ORF">GCM10009759_26240</name>
</gene>
<dbReference type="EMBL" id="BAAANS010000014">
    <property type="protein sequence ID" value="GAA2096732.1"/>
    <property type="molecule type" value="Genomic_DNA"/>
</dbReference>
<keyword evidence="3" id="KW-0132">Cell division</keyword>
<comment type="subcellular location">
    <subcellularLocation>
        <location evidence="1">Cell septum</location>
    </subcellularLocation>
</comment>
<keyword evidence="8" id="KW-1185">Reference proteome</keyword>
<dbReference type="InterPro" id="IPR006776">
    <property type="entry name" value="SsgB"/>
</dbReference>
<dbReference type="Pfam" id="PF04686">
    <property type="entry name" value="SsgA"/>
    <property type="match status" value="1"/>
</dbReference>
<organism evidence="7 8">
    <name type="scientific">Kitasatospora saccharophila</name>
    <dbReference type="NCBI Taxonomy" id="407973"/>
    <lineage>
        <taxon>Bacteria</taxon>
        <taxon>Bacillati</taxon>
        <taxon>Actinomycetota</taxon>
        <taxon>Actinomycetes</taxon>
        <taxon>Kitasatosporales</taxon>
        <taxon>Streptomycetaceae</taxon>
        <taxon>Kitasatospora</taxon>
    </lineage>
</organism>
<evidence type="ECO:0000256" key="3">
    <source>
        <dbReference type="ARBA" id="ARBA00022618"/>
    </source>
</evidence>
<reference evidence="7 8" key="1">
    <citation type="journal article" date="2019" name="Int. J. Syst. Evol. Microbiol.">
        <title>The Global Catalogue of Microorganisms (GCM) 10K type strain sequencing project: providing services to taxonomists for standard genome sequencing and annotation.</title>
        <authorList>
            <consortium name="The Broad Institute Genomics Platform"/>
            <consortium name="The Broad Institute Genome Sequencing Center for Infectious Disease"/>
            <person name="Wu L."/>
            <person name="Ma J."/>
        </authorList>
    </citation>
    <scope>NUCLEOTIDE SEQUENCE [LARGE SCALE GENOMIC DNA]</scope>
    <source>
        <strain evidence="7 8">JCM 14559</strain>
    </source>
</reference>
<keyword evidence="4" id="KW-0749">Sporulation</keyword>
<evidence type="ECO:0000256" key="2">
    <source>
        <dbReference type="ARBA" id="ARBA00009323"/>
    </source>
</evidence>
<dbReference type="InterPro" id="IPR038658">
    <property type="entry name" value="SsgB_sf"/>
</dbReference>
<keyword evidence="5" id="KW-0717">Septation</keyword>
<proteinExistence type="inferred from homology"/>
<evidence type="ECO:0000256" key="5">
    <source>
        <dbReference type="ARBA" id="ARBA00023210"/>
    </source>
</evidence>
<dbReference type="Gene3D" id="2.30.31.20">
    <property type="entry name" value="Sporulation-specific cell division protein SsgB"/>
    <property type="match status" value="1"/>
</dbReference>
<evidence type="ECO:0000256" key="1">
    <source>
        <dbReference type="ARBA" id="ARBA00004431"/>
    </source>
</evidence>
<protein>
    <submittedName>
        <fullName evidence="7">SsgA family sporulation/cell division regulator</fullName>
    </submittedName>
</protein>
<evidence type="ECO:0000256" key="4">
    <source>
        <dbReference type="ARBA" id="ARBA00022969"/>
    </source>
</evidence>
<comment type="caution">
    <text evidence="7">The sequence shown here is derived from an EMBL/GenBank/DDBJ whole genome shotgun (WGS) entry which is preliminary data.</text>
</comment>
<sequence>MGPVTERITLHLLAPDGTTVHLDTDWRYRPDDPYAVRLDFGPRAAGAGWVLSREMLLAALHGPVGDGDIHFAPLDDGSLRLVLGGAGGPVALSVDCAALAAFLAATLELVPLGTEFERIDWDGGLAGLLSA</sequence>
<keyword evidence="6" id="KW-0131">Cell cycle</keyword>
<evidence type="ECO:0000313" key="8">
    <source>
        <dbReference type="Proteomes" id="UP001500897"/>
    </source>
</evidence>
<accession>A0ABN2WPV6</accession>
<comment type="similarity">
    <text evidence="2">Belongs to the SsgA family.</text>
</comment>
<dbReference type="RefSeq" id="WP_344552171.1">
    <property type="nucleotide sequence ID" value="NZ_BAAANS010000014.1"/>
</dbReference>